<sequence length="137" mass="16221">MYGGPWRPNPSQHEGGSRNFYPNFRPQFVNARFPPQDHNFHPAQFGDLRHRQPYFSARSSFSGNPRQDFQPRGWQAQGPRQEFRPMGPQGQQRHWKRGGWRRGEGSSGIEAYYSHAMVEDPWKELEEKYKRKEEQSS</sequence>
<dbReference type="AlphaFoldDB" id="A0AAD9V3H1"/>
<comment type="caution">
    <text evidence="2">The sequence shown here is derived from an EMBL/GenBank/DDBJ whole genome shotgun (WGS) entry which is preliminary data.</text>
</comment>
<reference evidence="2" key="1">
    <citation type="journal article" date="2023" name="G3 (Bethesda)">
        <title>Whole genome assembly and annotation of the endangered Caribbean coral Acropora cervicornis.</title>
        <authorList>
            <person name="Selwyn J.D."/>
            <person name="Vollmer S.V."/>
        </authorList>
    </citation>
    <scope>NUCLEOTIDE SEQUENCE</scope>
    <source>
        <strain evidence="2">K2</strain>
    </source>
</reference>
<dbReference type="Pfam" id="PF15502">
    <property type="entry name" value="MPLKIP"/>
    <property type="match status" value="1"/>
</dbReference>
<feature type="region of interest" description="Disordered" evidence="1">
    <location>
        <begin position="56"/>
        <end position="103"/>
    </location>
</feature>
<evidence type="ECO:0000313" key="3">
    <source>
        <dbReference type="Proteomes" id="UP001249851"/>
    </source>
</evidence>
<evidence type="ECO:0000313" key="2">
    <source>
        <dbReference type="EMBL" id="KAK2559894.1"/>
    </source>
</evidence>
<name>A0AAD9V3H1_ACRCE</name>
<keyword evidence="3" id="KW-1185">Reference proteome</keyword>
<gene>
    <name evidence="2" type="ORF">P5673_017461</name>
</gene>
<feature type="region of interest" description="Disordered" evidence="1">
    <location>
        <begin position="1"/>
        <end position="24"/>
    </location>
</feature>
<dbReference type="EMBL" id="JARQWQ010000038">
    <property type="protein sequence ID" value="KAK2559894.1"/>
    <property type="molecule type" value="Genomic_DNA"/>
</dbReference>
<protein>
    <submittedName>
        <fullName evidence="2">Uncharacterized protein</fullName>
    </submittedName>
</protein>
<dbReference type="Proteomes" id="UP001249851">
    <property type="component" value="Unassembled WGS sequence"/>
</dbReference>
<accession>A0AAD9V3H1</accession>
<proteinExistence type="predicted"/>
<feature type="compositionally biased region" description="Polar residues" evidence="1">
    <location>
        <begin position="57"/>
        <end position="67"/>
    </location>
</feature>
<evidence type="ECO:0000256" key="1">
    <source>
        <dbReference type="SAM" id="MobiDB-lite"/>
    </source>
</evidence>
<reference evidence="2" key="2">
    <citation type="journal article" date="2023" name="Science">
        <title>Genomic signatures of disease resistance in endangered staghorn corals.</title>
        <authorList>
            <person name="Vollmer S.V."/>
            <person name="Selwyn J.D."/>
            <person name="Despard B.A."/>
            <person name="Roesel C.L."/>
        </authorList>
    </citation>
    <scope>NUCLEOTIDE SEQUENCE</scope>
    <source>
        <strain evidence="2">K2</strain>
    </source>
</reference>
<dbReference type="InterPro" id="IPR028265">
    <property type="entry name" value="TTDN1/SICKLE"/>
</dbReference>
<organism evidence="2 3">
    <name type="scientific">Acropora cervicornis</name>
    <name type="common">Staghorn coral</name>
    <dbReference type="NCBI Taxonomy" id="6130"/>
    <lineage>
        <taxon>Eukaryota</taxon>
        <taxon>Metazoa</taxon>
        <taxon>Cnidaria</taxon>
        <taxon>Anthozoa</taxon>
        <taxon>Hexacorallia</taxon>
        <taxon>Scleractinia</taxon>
        <taxon>Astrocoeniina</taxon>
        <taxon>Acroporidae</taxon>
        <taxon>Acropora</taxon>
    </lineage>
</organism>